<protein>
    <submittedName>
        <fullName evidence="3">Nucleotide-binding universal stress protein, UspA family</fullName>
    </submittedName>
</protein>
<dbReference type="InterPro" id="IPR006016">
    <property type="entry name" value="UspA"/>
</dbReference>
<evidence type="ECO:0000259" key="2">
    <source>
        <dbReference type="Pfam" id="PF00582"/>
    </source>
</evidence>
<proteinExistence type="inferred from homology"/>
<evidence type="ECO:0000313" key="4">
    <source>
        <dbReference type="Proteomes" id="UP000199448"/>
    </source>
</evidence>
<dbReference type="EMBL" id="FNUG01000003">
    <property type="protein sequence ID" value="SEE94666.1"/>
    <property type="molecule type" value="Genomic_DNA"/>
</dbReference>
<dbReference type="OrthoDB" id="9788959at2"/>
<dbReference type="STRING" id="390640.SAMN04488034_103216"/>
<dbReference type="InterPro" id="IPR014729">
    <property type="entry name" value="Rossmann-like_a/b/a_fold"/>
</dbReference>
<dbReference type="Gene3D" id="3.40.50.620">
    <property type="entry name" value="HUPs"/>
    <property type="match status" value="2"/>
</dbReference>
<name>A0A1H5MZI8_9FLAO</name>
<gene>
    <name evidence="3" type="ORF">SAMN04488034_103216</name>
</gene>
<reference evidence="3 4" key="1">
    <citation type="submission" date="2016-10" db="EMBL/GenBank/DDBJ databases">
        <authorList>
            <person name="de Groot N.N."/>
        </authorList>
    </citation>
    <scope>NUCLEOTIDE SEQUENCE [LARGE SCALE GENOMIC DNA]</scope>
    <source>
        <strain evidence="3 4">DSM 23553</strain>
    </source>
</reference>
<dbReference type="PANTHER" id="PTHR46268:SF6">
    <property type="entry name" value="UNIVERSAL STRESS PROTEIN UP12"/>
    <property type="match status" value="1"/>
</dbReference>
<dbReference type="InterPro" id="IPR006015">
    <property type="entry name" value="Universal_stress_UspA"/>
</dbReference>
<dbReference type="PRINTS" id="PR01438">
    <property type="entry name" value="UNVRSLSTRESS"/>
</dbReference>
<dbReference type="Pfam" id="PF00582">
    <property type="entry name" value="Usp"/>
    <property type="match status" value="2"/>
</dbReference>
<dbReference type="AlphaFoldDB" id="A0A1H5MZI8"/>
<dbReference type="PANTHER" id="PTHR46268">
    <property type="entry name" value="STRESS RESPONSE PROTEIN NHAX"/>
    <property type="match status" value="1"/>
</dbReference>
<accession>A0A1H5MZI8</accession>
<keyword evidence="4" id="KW-1185">Reference proteome</keyword>
<dbReference type="CDD" id="cd00293">
    <property type="entry name" value="USP-like"/>
    <property type="match status" value="1"/>
</dbReference>
<evidence type="ECO:0000313" key="3">
    <source>
        <dbReference type="EMBL" id="SEE94666.1"/>
    </source>
</evidence>
<evidence type="ECO:0000256" key="1">
    <source>
        <dbReference type="ARBA" id="ARBA00008791"/>
    </source>
</evidence>
<dbReference type="SUPFAM" id="SSF52402">
    <property type="entry name" value="Adenine nucleotide alpha hydrolases-like"/>
    <property type="match status" value="2"/>
</dbReference>
<dbReference type="Proteomes" id="UP000199448">
    <property type="component" value="Unassembled WGS sequence"/>
</dbReference>
<dbReference type="RefSeq" id="WP_093113157.1">
    <property type="nucleotide sequence ID" value="NZ_FNGG01000003.1"/>
</dbReference>
<comment type="similarity">
    <text evidence="1">Belongs to the universal stress protein A family.</text>
</comment>
<feature type="domain" description="UspA" evidence="2">
    <location>
        <begin position="1"/>
        <end position="145"/>
    </location>
</feature>
<feature type="domain" description="UspA" evidence="2">
    <location>
        <begin position="197"/>
        <end position="276"/>
    </location>
</feature>
<organism evidence="3 4">
    <name type="scientific">Salinimicrobium catena</name>
    <dbReference type="NCBI Taxonomy" id="390640"/>
    <lineage>
        <taxon>Bacteria</taxon>
        <taxon>Pseudomonadati</taxon>
        <taxon>Bacteroidota</taxon>
        <taxon>Flavobacteriia</taxon>
        <taxon>Flavobacteriales</taxon>
        <taxon>Flavobacteriaceae</taxon>
        <taxon>Salinimicrobium</taxon>
    </lineage>
</organism>
<sequence>MRKIIIPTDFSENAFNALKFAAELFKYERSDFFLLHAYADEVYNTDGLLTQEFLDEFKETTRKNSETELEKTKERILELFPNPRHKFHTVASFGMLIDEVNDLVDRENADIIVTSTRGKTNDRKMTFGSNSLQIIKYVQCPVLSIPEKYEYSDPNKILFPSNYMLPYQKRELKLAGDLARAFCAELHMLYISNFPLDSFRQKDNQLAIKEQFYDVKQEFHQVEEQEKTAAILEAIEKLDIDLLILVNSRHSYLENVLYQSTLDKIGLHPKIPFLVLQNFHRT</sequence>